<keyword evidence="2" id="KW-0808">Transferase</keyword>
<reference evidence="2 3" key="1">
    <citation type="submission" date="2023-08" db="EMBL/GenBank/DDBJ databases">
        <authorList>
            <person name="Folkvardsen B D."/>
            <person name="Norman A."/>
        </authorList>
    </citation>
    <scope>NUCLEOTIDE SEQUENCE [LARGE SCALE GENOMIC DNA]</scope>
    <source>
        <strain evidence="2 3">Mu0050</strain>
    </source>
</reference>
<dbReference type="PANTHER" id="PTHR22753:SF14">
    <property type="entry name" value="MONOACYLGLYCEROL_DIACYLGLYCEROL O-ACYLTRANSFERASE"/>
    <property type="match status" value="1"/>
</dbReference>
<evidence type="ECO:0000313" key="2">
    <source>
        <dbReference type="EMBL" id="CAJ1582825.1"/>
    </source>
</evidence>
<evidence type="ECO:0000313" key="3">
    <source>
        <dbReference type="Proteomes" id="UP001190466"/>
    </source>
</evidence>
<organism evidence="2 3">
    <name type="scientific">[Mycobacterium] wendilense</name>
    <dbReference type="NCBI Taxonomy" id="3064284"/>
    <lineage>
        <taxon>Bacteria</taxon>
        <taxon>Bacillati</taxon>
        <taxon>Actinomycetota</taxon>
        <taxon>Actinomycetes</taxon>
        <taxon>Mycobacteriales</taxon>
        <taxon>Mycobacteriaceae</taxon>
        <taxon>Mycolicibacter</taxon>
    </lineage>
</organism>
<dbReference type="PIRSF" id="PIRSF016753">
    <property type="entry name" value="P_lipid/glycerol_ac_tran_prd"/>
    <property type="match status" value="1"/>
</dbReference>
<keyword evidence="3" id="KW-1185">Reference proteome</keyword>
<name>A0ABN9P2X3_9MYCO</name>
<dbReference type="InterPro" id="IPR016676">
    <property type="entry name" value="P_lipid/glycerol_AcTrfase_prd"/>
</dbReference>
<protein>
    <submittedName>
        <fullName evidence="2">Lysophospholipid acyltransferase family protein</fullName>
    </submittedName>
</protein>
<dbReference type="GO" id="GO:0016746">
    <property type="term" value="F:acyltransferase activity"/>
    <property type="evidence" value="ECO:0007669"/>
    <property type="project" value="UniProtKB-KW"/>
</dbReference>
<dbReference type="CDD" id="cd07987">
    <property type="entry name" value="LPLAT_MGAT-like"/>
    <property type="match status" value="1"/>
</dbReference>
<gene>
    <name evidence="2" type="ORF">MU0050_002299</name>
</gene>
<dbReference type="EMBL" id="OY726395">
    <property type="protein sequence ID" value="CAJ1582825.1"/>
    <property type="molecule type" value="Genomic_DNA"/>
</dbReference>
<dbReference type="SMART" id="SM00563">
    <property type="entry name" value="PlsC"/>
    <property type="match status" value="1"/>
</dbReference>
<dbReference type="SUPFAM" id="SSF69593">
    <property type="entry name" value="Glycerol-3-phosphate (1)-acyltransferase"/>
    <property type="match status" value="1"/>
</dbReference>
<sequence length="263" mass="28729">MGGTERSAWDPAFTEQVVQRLGPAVRGWFRTEVRGIERIPATGPALLVANHSGGMATPDVLVLAPAFYRHFGYDRPLHTLAHYGVLMGPLSLVMNRLGVIEANPENAVVALDSGALVLVFPGGDYDAYRPTSTANVIDFNGRTGYVRTAVQAGVPLVPIVSIGAQETQWFLSRGHRLAKLLRLTKFRLDIVPISIGWPFGLSVFFPPNVPLPSKIVMEVLDPIDIVADFGDDPDVDEVDAHVRSVMQRSLDRLAVERRFPVLG</sequence>
<dbReference type="RefSeq" id="WP_316516768.1">
    <property type="nucleotide sequence ID" value="NZ_OY726395.1"/>
</dbReference>
<dbReference type="InterPro" id="IPR002123">
    <property type="entry name" value="Plipid/glycerol_acylTrfase"/>
</dbReference>
<dbReference type="PANTHER" id="PTHR22753">
    <property type="entry name" value="TRANSMEMBRANE PROTEIN 68"/>
    <property type="match status" value="1"/>
</dbReference>
<keyword evidence="2" id="KW-0012">Acyltransferase</keyword>
<evidence type="ECO:0000259" key="1">
    <source>
        <dbReference type="SMART" id="SM00563"/>
    </source>
</evidence>
<proteinExistence type="predicted"/>
<dbReference type="Proteomes" id="UP001190466">
    <property type="component" value="Chromosome"/>
</dbReference>
<feature type="domain" description="Phospholipid/glycerol acyltransferase" evidence="1">
    <location>
        <begin position="45"/>
        <end position="164"/>
    </location>
</feature>
<dbReference type="Pfam" id="PF01553">
    <property type="entry name" value="Acyltransferase"/>
    <property type="match status" value="1"/>
</dbReference>
<accession>A0ABN9P2X3</accession>